<evidence type="ECO:0000256" key="1">
    <source>
        <dbReference type="ARBA" id="ARBA00004370"/>
    </source>
</evidence>
<evidence type="ECO:0000256" key="6">
    <source>
        <dbReference type="SAM" id="Phobius"/>
    </source>
</evidence>
<keyword evidence="10" id="KW-1185">Reference proteome</keyword>
<feature type="transmembrane region" description="Helical" evidence="6">
    <location>
        <begin position="54"/>
        <end position="75"/>
    </location>
</feature>
<evidence type="ECO:0000256" key="2">
    <source>
        <dbReference type="ARBA" id="ARBA00022692"/>
    </source>
</evidence>
<keyword evidence="2 6" id="KW-0812">Transmembrane</keyword>
<sequence length="368" mass="41458">MAKRRRRVSTEQCSPGIAKNTMSTNTTDFTTDALTIDEKRFFPESTFILWWEKVFLTILVVIFGMIGNLLSFTLLSRRRFRNSAAAFYMRALSLSDAGVIIGLVGNHTMRMYQVQMHSAIYCKTIYFLIKWLMAVSDWILGAMCLERSIAISLPLKSKRFLKPRNNRIALGCILAMLAVYYAYTFEAYGATQGVCRTVSMSYPVVIRTMVDYALVLLPMFLIISSNIVIIISVIRAARHQHTLTGSSSESSASSSTQMSLIAMLITISIAFVVLKSPHFLVKAFLPESLTKQIGYQFTSRMRAIYRLMIGIFTANGYINHAVNFYLYMLSGREYRKELKTLVKSVCKRQTDQAAPNTASSTLPNNGAD</sequence>
<dbReference type="PROSITE" id="PS50262">
    <property type="entry name" value="G_PROTEIN_RECEP_F1_2"/>
    <property type="match status" value="1"/>
</dbReference>
<reference evidence="8 10" key="2">
    <citation type="journal article" date="2013" name="Nature">
        <title>Insights into bilaterian evolution from three spiralian genomes.</title>
        <authorList>
            <person name="Simakov O."/>
            <person name="Marletaz F."/>
            <person name="Cho S.J."/>
            <person name="Edsinger-Gonzales E."/>
            <person name="Havlak P."/>
            <person name="Hellsten U."/>
            <person name="Kuo D.H."/>
            <person name="Larsson T."/>
            <person name="Lv J."/>
            <person name="Arendt D."/>
            <person name="Savage R."/>
            <person name="Osoegawa K."/>
            <person name="de Jong P."/>
            <person name="Grimwood J."/>
            <person name="Chapman J.A."/>
            <person name="Shapiro H."/>
            <person name="Aerts A."/>
            <person name="Otillar R.P."/>
            <person name="Terry A.Y."/>
            <person name="Boore J.L."/>
            <person name="Grigoriev I.V."/>
            <person name="Lindberg D.R."/>
            <person name="Seaver E.C."/>
            <person name="Weisblat D.A."/>
            <person name="Putnam N.H."/>
            <person name="Rokhsar D.S."/>
        </authorList>
    </citation>
    <scope>NUCLEOTIDE SEQUENCE</scope>
    <source>
        <strain evidence="8 10">I ESC-2004</strain>
    </source>
</reference>
<evidence type="ECO:0000256" key="4">
    <source>
        <dbReference type="ARBA" id="ARBA00023136"/>
    </source>
</evidence>
<accession>R7UZZ6</accession>
<dbReference type="GO" id="GO:0016020">
    <property type="term" value="C:membrane"/>
    <property type="evidence" value="ECO:0007669"/>
    <property type="project" value="UniProtKB-SubCell"/>
</dbReference>
<evidence type="ECO:0000313" key="10">
    <source>
        <dbReference type="Proteomes" id="UP000014760"/>
    </source>
</evidence>
<dbReference type="Gene3D" id="1.20.1070.10">
    <property type="entry name" value="Rhodopsin 7-helix transmembrane proteins"/>
    <property type="match status" value="1"/>
</dbReference>
<evidence type="ECO:0000313" key="8">
    <source>
        <dbReference type="EMBL" id="ELU11837.1"/>
    </source>
</evidence>
<feature type="transmembrane region" description="Helical" evidence="6">
    <location>
        <begin position="212"/>
        <end position="234"/>
    </location>
</feature>
<feature type="transmembrane region" description="Helical" evidence="6">
    <location>
        <begin position="303"/>
        <end position="326"/>
    </location>
</feature>
<dbReference type="OMA" id="ERHVAIC"/>
<reference evidence="9" key="3">
    <citation type="submission" date="2015-06" db="UniProtKB">
        <authorList>
            <consortium name="EnsemblMetazoa"/>
        </authorList>
    </citation>
    <scope>IDENTIFICATION</scope>
</reference>
<feature type="domain" description="G-protein coupled receptors family 1 profile" evidence="7">
    <location>
        <begin position="67"/>
        <end position="327"/>
    </location>
</feature>
<evidence type="ECO:0000256" key="3">
    <source>
        <dbReference type="ARBA" id="ARBA00022989"/>
    </source>
</evidence>
<dbReference type="PRINTS" id="PR00237">
    <property type="entry name" value="GPCRRHODOPSN"/>
</dbReference>
<dbReference type="InterPro" id="IPR017452">
    <property type="entry name" value="GPCR_Rhodpsn_7TM"/>
</dbReference>
<evidence type="ECO:0000256" key="5">
    <source>
        <dbReference type="SAM" id="MobiDB-lite"/>
    </source>
</evidence>
<dbReference type="EnsemblMetazoa" id="CapteT188645">
    <property type="protein sequence ID" value="CapteP188645"/>
    <property type="gene ID" value="CapteG188645"/>
</dbReference>
<organism evidence="8">
    <name type="scientific">Capitella teleta</name>
    <name type="common">Polychaete worm</name>
    <dbReference type="NCBI Taxonomy" id="283909"/>
    <lineage>
        <taxon>Eukaryota</taxon>
        <taxon>Metazoa</taxon>
        <taxon>Spiralia</taxon>
        <taxon>Lophotrochozoa</taxon>
        <taxon>Annelida</taxon>
        <taxon>Polychaeta</taxon>
        <taxon>Sedentaria</taxon>
        <taxon>Scolecida</taxon>
        <taxon>Capitellidae</taxon>
        <taxon>Capitella</taxon>
    </lineage>
</organism>
<dbReference type="OrthoDB" id="6081814at2759"/>
<dbReference type="EMBL" id="AMQN01005602">
    <property type="status" value="NOT_ANNOTATED_CDS"/>
    <property type="molecule type" value="Genomic_DNA"/>
</dbReference>
<protein>
    <recommendedName>
        <fullName evidence="7">G-protein coupled receptors family 1 profile domain-containing protein</fullName>
    </recommendedName>
</protein>
<dbReference type="InterPro" id="IPR000276">
    <property type="entry name" value="GPCR_Rhodpsn"/>
</dbReference>
<feature type="transmembrane region" description="Helical" evidence="6">
    <location>
        <begin position="87"/>
        <end position="105"/>
    </location>
</feature>
<dbReference type="PANTHER" id="PTHR46641">
    <property type="entry name" value="FMRFAMIDE RECEPTOR-RELATED"/>
    <property type="match status" value="1"/>
</dbReference>
<proteinExistence type="predicted"/>
<comment type="subcellular location">
    <subcellularLocation>
        <location evidence="1">Membrane</location>
    </subcellularLocation>
</comment>
<dbReference type="Proteomes" id="UP000014760">
    <property type="component" value="Unassembled WGS sequence"/>
</dbReference>
<keyword evidence="4 6" id="KW-0472">Membrane</keyword>
<dbReference type="PANTHER" id="PTHR46641:SF25">
    <property type="entry name" value="CNMAMIDE RECEPTOR-RELATED"/>
    <property type="match status" value="1"/>
</dbReference>
<dbReference type="EMBL" id="KB296374">
    <property type="protein sequence ID" value="ELU11837.1"/>
    <property type="molecule type" value="Genomic_DNA"/>
</dbReference>
<dbReference type="InterPro" id="IPR052954">
    <property type="entry name" value="GPCR-Ligand_Int"/>
</dbReference>
<feature type="transmembrane region" description="Helical" evidence="6">
    <location>
        <begin position="255"/>
        <end position="274"/>
    </location>
</feature>
<reference evidence="10" key="1">
    <citation type="submission" date="2012-12" db="EMBL/GenBank/DDBJ databases">
        <authorList>
            <person name="Hellsten U."/>
            <person name="Grimwood J."/>
            <person name="Chapman J.A."/>
            <person name="Shapiro H."/>
            <person name="Aerts A."/>
            <person name="Otillar R.P."/>
            <person name="Terry A.Y."/>
            <person name="Boore J.L."/>
            <person name="Simakov O."/>
            <person name="Marletaz F."/>
            <person name="Cho S.-J."/>
            <person name="Edsinger-Gonzales E."/>
            <person name="Havlak P."/>
            <person name="Kuo D.-H."/>
            <person name="Larsson T."/>
            <person name="Lv J."/>
            <person name="Arendt D."/>
            <person name="Savage R."/>
            <person name="Osoegawa K."/>
            <person name="de Jong P."/>
            <person name="Lindberg D.R."/>
            <person name="Seaver E.C."/>
            <person name="Weisblat D.A."/>
            <person name="Putnam N.H."/>
            <person name="Grigoriev I.V."/>
            <person name="Rokhsar D.S."/>
        </authorList>
    </citation>
    <scope>NUCLEOTIDE SEQUENCE</scope>
    <source>
        <strain evidence="10">I ESC-2004</strain>
    </source>
</reference>
<dbReference type="SUPFAM" id="SSF81321">
    <property type="entry name" value="Family A G protein-coupled receptor-like"/>
    <property type="match status" value="1"/>
</dbReference>
<dbReference type="Pfam" id="PF00001">
    <property type="entry name" value="7tm_1"/>
    <property type="match status" value="1"/>
</dbReference>
<keyword evidence="3 6" id="KW-1133">Transmembrane helix</keyword>
<feature type="region of interest" description="Disordered" evidence="5">
    <location>
        <begin position="1"/>
        <end position="24"/>
    </location>
</feature>
<feature type="transmembrane region" description="Helical" evidence="6">
    <location>
        <begin position="166"/>
        <end position="183"/>
    </location>
</feature>
<dbReference type="STRING" id="283909.R7UZZ6"/>
<evidence type="ECO:0000313" key="9">
    <source>
        <dbReference type="EnsemblMetazoa" id="CapteP188645"/>
    </source>
</evidence>
<dbReference type="AlphaFoldDB" id="R7UZZ6"/>
<dbReference type="GO" id="GO:0004930">
    <property type="term" value="F:G protein-coupled receptor activity"/>
    <property type="evidence" value="ECO:0007669"/>
    <property type="project" value="InterPro"/>
</dbReference>
<dbReference type="HOGENOM" id="CLU_802249_0_0_1"/>
<evidence type="ECO:0000259" key="7">
    <source>
        <dbReference type="PROSITE" id="PS50262"/>
    </source>
</evidence>
<name>R7UZZ6_CAPTE</name>
<gene>
    <name evidence="8" type="ORF">CAPTEDRAFT_188645</name>
</gene>